<keyword evidence="1" id="KW-0472">Membrane</keyword>
<gene>
    <name evidence="2" type="ORF">TSA1_32265</name>
</gene>
<keyword evidence="1" id="KW-1133">Transmembrane helix</keyword>
<protein>
    <submittedName>
        <fullName evidence="2">Uncharacterized protein</fullName>
    </submittedName>
</protein>
<dbReference type="EMBL" id="LFJC01000003">
    <property type="protein sequence ID" value="PIT04900.1"/>
    <property type="molecule type" value="Genomic_DNA"/>
</dbReference>
<evidence type="ECO:0000313" key="3">
    <source>
        <dbReference type="Proteomes" id="UP000228930"/>
    </source>
</evidence>
<keyword evidence="1" id="KW-0812">Transmembrane</keyword>
<dbReference type="Proteomes" id="UP000228930">
    <property type="component" value="Unassembled WGS sequence"/>
</dbReference>
<keyword evidence="3" id="KW-1185">Reference proteome</keyword>
<organism evidence="2 3">
    <name type="scientific">Bradyrhizobium nitroreducens</name>
    <dbReference type="NCBI Taxonomy" id="709803"/>
    <lineage>
        <taxon>Bacteria</taxon>
        <taxon>Pseudomonadati</taxon>
        <taxon>Pseudomonadota</taxon>
        <taxon>Alphaproteobacteria</taxon>
        <taxon>Hyphomicrobiales</taxon>
        <taxon>Nitrobacteraceae</taxon>
        <taxon>Bradyrhizobium</taxon>
    </lineage>
</organism>
<accession>A0A2M6UJX4</accession>
<evidence type="ECO:0000256" key="1">
    <source>
        <dbReference type="SAM" id="Phobius"/>
    </source>
</evidence>
<name>A0A2M6UJX4_9BRAD</name>
<sequence length="91" mass="9526">MTALLIFSFLVGAVLGQRFRVLVLLPVTFALVLTVLPVSLMTSLGVLEGLKAAAFAAMALQAGYLFGSAARFSLAAARAARVFARPVKSAR</sequence>
<comment type="caution">
    <text evidence="2">The sequence shown here is derived from an EMBL/GenBank/DDBJ whole genome shotgun (WGS) entry which is preliminary data.</text>
</comment>
<reference evidence="2 3" key="1">
    <citation type="submission" date="2015-06" db="EMBL/GenBank/DDBJ databases">
        <title>Comparative genome analysis of nirS-carrying Bradyrhizobium sp. strains.</title>
        <authorList>
            <person name="Ishii S."/>
            <person name="Jang J."/>
            <person name="Nishizawa T."/>
            <person name="Senoo K."/>
        </authorList>
    </citation>
    <scope>NUCLEOTIDE SEQUENCE [LARGE SCALE GENOMIC DNA]</scope>
    <source>
        <strain evidence="2 3">TSA1</strain>
    </source>
</reference>
<feature type="transmembrane region" description="Helical" evidence="1">
    <location>
        <begin position="26"/>
        <end position="47"/>
    </location>
</feature>
<proteinExistence type="predicted"/>
<dbReference type="RefSeq" id="WP_100180020.1">
    <property type="nucleotide sequence ID" value="NZ_LFJC01000003.1"/>
</dbReference>
<evidence type="ECO:0000313" key="2">
    <source>
        <dbReference type="EMBL" id="PIT04900.1"/>
    </source>
</evidence>
<dbReference type="AlphaFoldDB" id="A0A2M6UJX4"/>